<gene>
    <name evidence="3" type="ORF">DFR61_11330</name>
    <name evidence="2" type="ORF">NCTC10597_01257</name>
</gene>
<dbReference type="EMBL" id="SNZG01000013">
    <property type="protein sequence ID" value="TDR39034.1"/>
    <property type="molecule type" value="Genomic_DNA"/>
</dbReference>
<dbReference type="RefSeq" id="WP_109349445.1">
    <property type="nucleotide sequence ID" value="NZ_BJUE01000125.1"/>
</dbReference>
<organism evidence="2 4">
    <name type="scientific">Kurthia zopfii</name>
    <dbReference type="NCBI Taxonomy" id="1650"/>
    <lineage>
        <taxon>Bacteria</taxon>
        <taxon>Bacillati</taxon>
        <taxon>Bacillota</taxon>
        <taxon>Bacilli</taxon>
        <taxon>Bacillales</taxon>
        <taxon>Caryophanaceae</taxon>
        <taxon>Kurthia</taxon>
    </lineage>
</organism>
<dbReference type="InterPro" id="IPR033788">
    <property type="entry name" value="VbhA-like"/>
</dbReference>
<evidence type="ECO:0000313" key="3">
    <source>
        <dbReference type="EMBL" id="TDR39034.1"/>
    </source>
</evidence>
<dbReference type="Pfam" id="PF18495">
    <property type="entry name" value="VbhA"/>
    <property type="match status" value="1"/>
</dbReference>
<dbReference type="Proteomes" id="UP000254330">
    <property type="component" value="Unassembled WGS sequence"/>
</dbReference>
<comment type="caution">
    <text evidence="2">The sequence shown here is derived from an EMBL/GenBank/DDBJ whole genome shotgun (WGS) entry which is preliminary data.</text>
</comment>
<reference evidence="3 5" key="2">
    <citation type="submission" date="2019-03" db="EMBL/GenBank/DDBJ databases">
        <title>Genomic Encyclopedia of Type Strains, Phase IV (KMG-IV): sequencing the most valuable type-strain genomes for metagenomic binning, comparative biology and taxonomic classification.</title>
        <authorList>
            <person name="Goeker M."/>
        </authorList>
    </citation>
    <scope>NUCLEOTIDE SEQUENCE [LARGE SCALE GENOMIC DNA]</scope>
    <source>
        <strain evidence="3 5">DSM 20580</strain>
    </source>
</reference>
<dbReference type="OrthoDB" id="2738331at2"/>
<keyword evidence="5" id="KW-1185">Reference proteome</keyword>
<reference evidence="2 4" key="1">
    <citation type="submission" date="2018-06" db="EMBL/GenBank/DDBJ databases">
        <authorList>
            <consortium name="Pathogen Informatics"/>
            <person name="Doyle S."/>
        </authorList>
    </citation>
    <scope>NUCLEOTIDE SEQUENCE [LARGE SCALE GENOMIC DNA]</scope>
    <source>
        <strain evidence="2 4">NCTC10597</strain>
    </source>
</reference>
<proteinExistence type="predicted"/>
<sequence length="61" mass="6952">MNVSTRLERQKQIDFAVGLAALDGGKPTSFTKELLCEYEKGEVTSKELKQAILQKYFRKSK</sequence>
<evidence type="ECO:0000313" key="5">
    <source>
        <dbReference type="Proteomes" id="UP000294641"/>
    </source>
</evidence>
<dbReference type="Proteomes" id="UP000294641">
    <property type="component" value="Unassembled WGS sequence"/>
</dbReference>
<dbReference type="AlphaFoldDB" id="A0A8B4QA23"/>
<dbReference type="CDD" id="cd11586">
    <property type="entry name" value="VbhA_like"/>
    <property type="match status" value="1"/>
</dbReference>
<accession>A0A8B4QA23</accession>
<dbReference type="Gene3D" id="1.10.8.1050">
    <property type="entry name" value="Antitoxin VbhA-like"/>
    <property type="match status" value="1"/>
</dbReference>
<evidence type="ECO:0000313" key="2">
    <source>
        <dbReference type="EMBL" id="STX09570.1"/>
    </source>
</evidence>
<evidence type="ECO:0000313" key="4">
    <source>
        <dbReference type="Proteomes" id="UP000254330"/>
    </source>
</evidence>
<protein>
    <recommendedName>
        <fullName evidence="1">Antitoxin VbhA domain-containing protein</fullName>
    </recommendedName>
</protein>
<dbReference type="EMBL" id="UGNP01000001">
    <property type="protein sequence ID" value="STX09570.1"/>
    <property type="molecule type" value="Genomic_DNA"/>
</dbReference>
<evidence type="ECO:0000259" key="1">
    <source>
        <dbReference type="Pfam" id="PF18495"/>
    </source>
</evidence>
<dbReference type="InterPro" id="IPR041535">
    <property type="entry name" value="VbhA"/>
</dbReference>
<name>A0A8B4QA23_9BACL</name>
<dbReference type="InterPro" id="IPR043038">
    <property type="entry name" value="VbhA_sf"/>
</dbReference>
<feature type="domain" description="Antitoxin VbhA" evidence="1">
    <location>
        <begin position="9"/>
        <end position="55"/>
    </location>
</feature>